<evidence type="ECO:0000313" key="2">
    <source>
        <dbReference type="Proteomes" id="UP001148629"/>
    </source>
</evidence>
<organism evidence="1 2">
    <name type="scientific">Fusarium decemcellulare</name>
    <dbReference type="NCBI Taxonomy" id="57161"/>
    <lineage>
        <taxon>Eukaryota</taxon>
        <taxon>Fungi</taxon>
        <taxon>Dikarya</taxon>
        <taxon>Ascomycota</taxon>
        <taxon>Pezizomycotina</taxon>
        <taxon>Sordariomycetes</taxon>
        <taxon>Hypocreomycetidae</taxon>
        <taxon>Hypocreales</taxon>
        <taxon>Nectriaceae</taxon>
        <taxon>Fusarium</taxon>
        <taxon>Fusarium decemcellulare species complex</taxon>
    </lineage>
</organism>
<comment type="caution">
    <text evidence="1">The sequence shown here is derived from an EMBL/GenBank/DDBJ whole genome shotgun (WGS) entry which is preliminary data.</text>
</comment>
<dbReference type="EMBL" id="JANRMS010000421">
    <property type="protein sequence ID" value="KAJ3540163.1"/>
    <property type="molecule type" value="Genomic_DNA"/>
</dbReference>
<protein>
    <submittedName>
        <fullName evidence="1">Uncharacterized protein</fullName>
    </submittedName>
</protein>
<reference evidence="1" key="1">
    <citation type="submission" date="2022-08" db="EMBL/GenBank/DDBJ databases">
        <title>Genome Sequence of Fusarium decemcellulare.</title>
        <authorList>
            <person name="Buettner E."/>
        </authorList>
    </citation>
    <scope>NUCLEOTIDE SEQUENCE</scope>
    <source>
        <strain evidence="1">Babe19</strain>
    </source>
</reference>
<keyword evidence="2" id="KW-1185">Reference proteome</keyword>
<proteinExistence type="predicted"/>
<sequence length="579" mass="63682">MKVAILGATGETGRSIVDGLLESTEPRYEVVALTRPSSLEKPAVRQLAQRGVEVVAADLDGPLDELAKLLKGVDTVISAINAANLPAQIPLIDASKAAGVARFVPCFFATVVPPKGVLKLRDLKEDVLNHIKKSYVPYTAIDIGWWYQIALPRLPSGRLDYANAPMLDDIPGDGNTPSALTDTRDIGKYVARIISDPRTLNQLVFAYNALYTQNEIYDLLEKLSGESVGRKYISREAVEAGVAEAEASQAGPDSPEFYKLAQWQYWNSWGIRGDNTPEYAKYLGATVFGPPEAFLLKKARVTRIEKDHVVLGGGERQHFEYLVLATGLISRYPFDTKVEDEKQGSSLFASLRGKVKDASSIAIIGGGPVGVEIATDICSLYPDKDVTIIHSRDRLMNNFGFKLHKKAMDVLTEMKVNVIFNERPVAGSMIPYVGQQSNSELSETHLLLSFGLASTGLIKVDKHLRVAQSGIETEHTSNPCPPRERAFDDIFACGDCIHNHLSHGPRMGSSAVMQGMLVAHNFLRSIQHRSLKKYTPSLFDTAINLSLGLDRKVTYFANVDSEILFEHKPKSREMNSIKL</sequence>
<dbReference type="Proteomes" id="UP001148629">
    <property type="component" value="Unassembled WGS sequence"/>
</dbReference>
<name>A0ACC1SI95_9HYPO</name>
<accession>A0ACC1SI95</accession>
<gene>
    <name evidence="1" type="ORF">NM208_g5180</name>
</gene>
<evidence type="ECO:0000313" key="1">
    <source>
        <dbReference type="EMBL" id="KAJ3540163.1"/>
    </source>
</evidence>